<evidence type="ECO:0000313" key="2">
    <source>
        <dbReference type="Proteomes" id="UP000282674"/>
    </source>
</evidence>
<dbReference type="OrthoDB" id="4483479at2"/>
<evidence type="ECO:0000313" key="1">
    <source>
        <dbReference type="EMBL" id="RMI47591.1"/>
    </source>
</evidence>
<proteinExistence type="predicted"/>
<dbReference type="EMBL" id="RFFG01000002">
    <property type="protein sequence ID" value="RMI47591.1"/>
    <property type="molecule type" value="Genomic_DNA"/>
</dbReference>
<organism evidence="1 2">
    <name type="scientific">Actinomadura harenae</name>
    <dbReference type="NCBI Taxonomy" id="2483351"/>
    <lineage>
        <taxon>Bacteria</taxon>
        <taxon>Bacillati</taxon>
        <taxon>Actinomycetota</taxon>
        <taxon>Actinomycetes</taxon>
        <taxon>Streptosporangiales</taxon>
        <taxon>Thermomonosporaceae</taxon>
        <taxon>Actinomadura</taxon>
    </lineage>
</organism>
<dbReference type="AlphaFoldDB" id="A0A3M2MDJ7"/>
<accession>A0A3M2MDJ7</accession>
<reference evidence="1 2" key="1">
    <citation type="submission" date="2018-10" db="EMBL/GenBank/DDBJ databases">
        <title>Isolation from soil.</title>
        <authorList>
            <person name="Hu J."/>
        </authorList>
    </citation>
    <scope>NUCLEOTIDE SEQUENCE [LARGE SCALE GENOMIC DNA]</scope>
    <source>
        <strain evidence="1 2">NEAU-Ht49</strain>
    </source>
</reference>
<keyword evidence="2" id="KW-1185">Reference proteome</keyword>
<comment type="caution">
    <text evidence="1">The sequence shown here is derived from an EMBL/GenBank/DDBJ whole genome shotgun (WGS) entry which is preliminary data.</text>
</comment>
<protein>
    <submittedName>
        <fullName evidence="1">Uncharacterized protein</fullName>
    </submittedName>
</protein>
<dbReference type="RefSeq" id="WP_122192441.1">
    <property type="nucleotide sequence ID" value="NZ_JBHSKC010000016.1"/>
</dbReference>
<gene>
    <name evidence="1" type="ORF">EBO15_01435</name>
</gene>
<dbReference type="Proteomes" id="UP000282674">
    <property type="component" value="Unassembled WGS sequence"/>
</dbReference>
<name>A0A3M2MDJ7_9ACTN</name>
<sequence length="247" mass="27198">MIHTSPADIRAIRDLEETARLVVGLALLRDPDAYRPWREPSITAEQRAELDAAARAERAERVAYAPGEHQDAARPDVLDLLASVLDRAVVLADHISRASWLPVLPAAPRDGDPRPYMLRAARYLPQAVIGWTNGSEIAHWAADEARALRSDVEAALALMSDGQRLKALCPWCGGTTEITPTGGEYTWRVRTLPGDLTAIVCEGGYCEPPSRDVGTWWRGRPAWPLHEWDWLARQLNAADARTEGSAA</sequence>